<keyword evidence="3" id="KW-1185">Reference proteome</keyword>
<gene>
    <name evidence="2" type="ORF">C8E83_2174</name>
</gene>
<dbReference type="SUPFAM" id="SSF53474">
    <property type="entry name" value="alpha/beta-Hydrolases"/>
    <property type="match status" value="1"/>
</dbReference>
<dbReference type="InterPro" id="IPR050266">
    <property type="entry name" value="AB_hydrolase_sf"/>
</dbReference>
<organism evidence="2 3">
    <name type="scientific">Frondihabitans australicus</name>
    <dbReference type="NCBI Taxonomy" id="386892"/>
    <lineage>
        <taxon>Bacteria</taxon>
        <taxon>Bacillati</taxon>
        <taxon>Actinomycetota</taxon>
        <taxon>Actinomycetes</taxon>
        <taxon>Micrococcales</taxon>
        <taxon>Microbacteriaceae</taxon>
        <taxon>Frondihabitans</taxon>
    </lineage>
</organism>
<name>A0A495IGZ7_9MICO</name>
<dbReference type="AlphaFoldDB" id="A0A495IGZ7"/>
<dbReference type="GO" id="GO:0016020">
    <property type="term" value="C:membrane"/>
    <property type="evidence" value="ECO:0007669"/>
    <property type="project" value="TreeGrafter"/>
</dbReference>
<reference evidence="2 3" key="1">
    <citation type="submission" date="2018-10" db="EMBL/GenBank/DDBJ databases">
        <title>Sequencing the genomes of 1000 actinobacteria strains.</title>
        <authorList>
            <person name="Klenk H.-P."/>
        </authorList>
    </citation>
    <scope>NUCLEOTIDE SEQUENCE [LARGE SCALE GENOMIC DNA]</scope>
    <source>
        <strain evidence="2 3">DSM 17894</strain>
    </source>
</reference>
<evidence type="ECO:0000313" key="2">
    <source>
        <dbReference type="EMBL" id="RKR75039.1"/>
    </source>
</evidence>
<accession>A0A495IGZ7</accession>
<dbReference type="Pfam" id="PF00561">
    <property type="entry name" value="Abhydrolase_1"/>
    <property type="match status" value="1"/>
</dbReference>
<dbReference type="RefSeq" id="WP_170159911.1">
    <property type="nucleotide sequence ID" value="NZ_RBKS01000001.1"/>
</dbReference>
<dbReference type="InterPro" id="IPR029058">
    <property type="entry name" value="AB_hydrolase_fold"/>
</dbReference>
<dbReference type="GO" id="GO:0003824">
    <property type="term" value="F:catalytic activity"/>
    <property type="evidence" value="ECO:0007669"/>
    <property type="project" value="UniProtKB-ARBA"/>
</dbReference>
<dbReference type="EMBL" id="RBKS01000001">
    <property type="protein sequence ID" value="RKR75039.1"/>
    <property type="molecule type" value="Genomic_DNA"/>
</dbReference>
<evidence type="ECO:0000313" key="3">
    <source>
        <dbReference type="Proteomes" id="UP000280008"/>
    </source>
</evidence>
<evidence type="ECO:0000259" key="1">
    <source>
        <dbReference type="Pfam" id="PF00561"/>
    </source>
</evidence>
<comment type="caution">
    <text evidence="2">The sequence shown here is derived from an EMBL/GenBank/DDBJ whole genome shotgun (WGS) entry which is preliminary data.</text>
</comment>
<dbReference type="InterPro" id="IPR000073">
    <property type="entry name" value="AB_hydrolase_1"/>
</dbReference>
<protein>
    <submittedName>
        <fullName evidence="2">3-oxoadipate enol-lactonase</fullName>
    </submittedName>
</protein>
<proteinExistence type="predicted"/>
<dbReference type="Proteomes" id="UP000280008">
    <property type="component" value="Unassembled WGS sequence"/>
</dbReference>
<dbReference type="PRINTS" id="PR00111">
    <property type="entry name" value="ABHYDROLASE"/>
</dbReference>
<dbReference type="PANTHER" id="PTHR43798">
    <property type="entry name" value="MONOACYLGLYCEROL LIPASE"/>
    <property type="match status" value="1"/>
</dbReference>
<dbReference type="PANTHER" id="PTHR43798:SF33">
    <property type="entry name" value="HYDROLASE, PUTATIVE (AFU_ORTHOLOGUE AFUA_2G14860)-RELATED"/>
    <property type="match status" value="1"/>
</dbReference>
<dbReference type="Gene3D" id="3.40.50.1820">
    <property type="entry name" value="alpha/beta hydrolase"/>
    <property type="match status" value="1"/>
</dbReference>
<sequence>MASPFETTPVDGHEIAFRRFGAGAGAPPLLLVHGLFGDSSTVAALAHELSASFDVIALDALGHGHSSHPSEFTLDDQARAVLGLATALGLDRFALVGISMGSYIAQAAAIRDPARISSLVLVVSKAHGLTSSSAAYAARHGFDLAAATDEEAFAFLAGAVWSPDTSEADRRRIGDELVADVALTPPERAAVEASLAGFDLRPTLPLMTAPTLVLSGAADGLNPPSAGQEVAELIRGAVFRVYEHSGHALASEERERFVADVVAFAGLV</sequence>
<feature type="domain" description="AB hydrolase-1" evidence="1">
    <location>
        <begin position="27"/>
        <end position="249"/>
    </location>
</feature>